<organism evidence="3 4">
    <name type="scientific">Sphingobacterium kitahiroshimense</name>
    <dbReference type="NCBI Taxonomy" id="470446"/>
    <lineage>
        <taxon>Bacteria</taxon>
        <taxon>Pseudomonadati</taxon>
        <taxon>Bacteroidota</taxon>
        <taxon>Sphingobacteriia</taxon>
        <taxon>Sphingobacteriales</taxon>
        <taxon>Sphingobacteriaceae</taxon>
        <taxon>Sphingobacterium</taxon>
    </lineage>
</organism>
<evidence type="ECO:0000259" key="2">
    <source>
        <dbReference type="Pfam" id="PF09603"/>
    </source>
</evidence>
<keyword evidence="1" id="KW-0732">Signal</keyword>
<sequence>METKTNRSRLSVSSTFALLALFSGSIVSCGKTTDNLTLQSPDLTKQGSDDTENFLDDSYLTHFGLPAARINGKIWMRHNLGVNTNLDPDALPMTTARHGNYYQWGKQVVNATGAAKQQSNYNTMVPHDKSWNAGTEQAPLKATADPCPSGYRIPTATEVKNLISSVKTLAEGRWASNSENYEANTVLISKSNPAVKLTIPTQGMFNFNNKLEPSSIINRGKTNYFWTSTVFGGRVRGFQSLQSGSATVYTVNTSGYDSKLVSFNVRCIAI</sequence>
<accession>A0ABV0BWI0</accession>
<dbReference type="EMBL" id="JBDJNQ010000008">
    <property type="protein sequence ID" value="MEN5378919.1"/>
    <property type="molecule type" value="Genomic_DNA"/>
</dbReference>
<evidence type="ECO:0000313" key="4">
    <source>
        <dbReference type="Proteomes" id="UP001409291"/>
    </source>
</evidence>
<dbReference type="Pfam" id="PF09603">
    <property type="entry name" value="Fib_succ_major"/>
    <property type="match status" value="1"/>
</dbReference>
<reference evidence="3 4" key="1">
    <citation type="submission" date="2024-04" db="EMBL/GenBank/DDBJ databases">
        <title>WGS of bacteria from Torrens River.</title>
        <authorList>
            <person name="Wyrsch E.R."/>
            <person name="Drigo B."/>
        </authorList>
    </citation>
    <scope>NUCLEOTIDE SEQUENCE [LARGE SCALE GENOMIC DNA]</scope>
    <source>
        <strain evidence="3 4">TWI391</strain>
    </source>
</reference>
<evidence type="ECO:0000256" key="1">
    <source>
        <dbReference type="SAM" id="SignalP"/>
    </source>
</evidence>
<proteinExistence type="predicted"/>
<gene>
    <name evidence="3" type="ORF">ABE541_16780</name>
</gene>
<feature type="chain" id="PRO_5047064348" evidence="1">
    <location>
        <begin position="29"/>
        <end position="270"/>
    </location>
</feature>
<protein>
    <submittedName>
        <fullName evidence="3">FISUMP domain-containing protein</fullName>
    </submittedName>
</protein>
<dbReference type="InterPro" id="IPR011871">
    <property type="entry name" value="Fib_succ_major"/>
</dbReference>
<keyword evidence="4" id="KW-1185">Reference proteome</keyword>
<feature type="signal peptide" evidence="1">
    <location>
        <begin position="1"/>
        <end position="28"/>
    </location>
</feature>
<comment type="caution">
    <text evidence="3">The sequence shown here is derived from an EMBL/GenBank/DDBJ whole genome shotgun (WGS) entry which is preliminary data.</text>
</comment>
<feature type="domain" description="Fibrobacter succinogenes major paralogous" evidence="2">
    <location>
        <begin position="69"/>
        <end position="268"/>
    </location>
</feature>
<dbReference type="Proteomes" id="UP001409291">
    <property type="component" value="Unassembled WGS sequence"/>
</dbReference>
<dbReference type="RefSeq" id="WP_346581782.1">
    <property type="nucleotide sequence ID" value="NZ_JBDJNQ010000008.1"/>
</dbReference>
<name>A0ABV0BWI0_9SPHI</name>
<evidence type="ECO:0000313" key="3">
    <source>
        <dbReference type="EMBL" id="MEN5378919.1"/>
    </source>
</evidence>
<dbReference type="PROSITE" id="PS51257">
    <property type="entry name" value="PROKAR_LIPOPROTEIN"/>
    <property type="match status" value="1"/>
</dbReference>